<feature type="domain" description="Amidohydrolase 3" evidence="2">
    <location>
        <begin position="65"/>
        <end position="523"/>
    </location>
</feature>
<gene>
    <name evidence="3" type="ORF">CKY28_13675</name>
</gene>
<dbReference type="Gene3D" id="2.30.40.10">
    <property type="entry name" value="Urease, subunit C, domain 1"/>
    <property type="match status" value="1"/>
</dbReference>
<organism evidence="3 4">
    <name type="scientific">Sphingomonas lenta</name>
    <dbReference type="NCBI Taxonomy" id="1141887"/>
    <lineage>
        <taxon>Bacteria</taxon>
        <taxon>Pseudomonadati</taxon>
        <taxon>Pseudomonadota</taxon>
        <taxon>Alphaproteobacteria</taxon>
        <taxon>Sphingomonadales</taxon>
        <taxon>Sphingomonadaceae</taxon>
        <taxon>Sphingomonas</taxon>
    </lineage>
</organism>
<proteinExistence type="predicted"/>
<dbReference type="InterPro" id="IPR023100">
    <property type="entry name" value="D-aminoacylase_insert_dom_sf"/>
</dbReference>
<dbReference type="PANTHER" id="PTHR43135">
    <property type="entry name" value="ALPHA-D-RIBOSE 1-METHYLPHOSPHONATE 5-TRIPHOSPHATE DIPHOSPHATASE"/>
    <property type="match status" value="1"/>
</dbReference>
<dbReference type="Gene3D" id="3.20.20.140">
    <property type="entry name" value="Metal-dependent hydrolases"/>
    <property type="match status" value="1"/>
</dbReference>
<dbReference type="InterPro" id="IPR051781">
    <property type="entry name" value="Metallo-dep_Hydrolase"/>
</dbReference>
<dbReference type="InterPro" id="IPR011059">
    <property type="entry name" value="Metal-dep_hydrolase_composite"/>
</dbReference>
<keyword evidence="4" id="KW-1185">Reference proteome</keyword>
<dbReference type="SUPFAM" id="SSF51338">
    <property type="entry name" value="Composite domain of metallo-dependent hydrolases"/>
    <property type="match status" value="1"/>
</dbReference>
<feature type="compositionally biased region" description="Gly residues" evidence="1">
    <location>
        <begin position="541"/>
        <end position="552"/>
    </location>
</feature>
<dbReference type="Proteomes" id="UP000218151">
    <property type="component" value="Unassembled WGS sequence"/>
</dbReference>
<comment type="caution">
    <text evidence="3">The sequence shown here is derived from an EMBL/GenBank/DDBJ whole genome shotgun (WGS) entry which is preliminary data.</text>
</comment>
<dbReference type="OrthoDB" id="9766983at2"/>
<dbReference type="AlphaFoldDB" id="A0A2A2SD32"/>
<evidence type="ECO:0000313" key="4">
    <source>
        <dbReference type="Proteomes" id="UP000218151"/>
    </source>
</evidence>
<dbReference type="InterPro" id="IPR032466">
    <property type="entry name" value="Metal_Hydrolase"/>
</dbReference>
<dbReference type="CDD" id="cd01297">
    <property type="entry name" value="D-aminoacylase"/>
    <property type="match status" value="1"/>
</dbReference>
<evidence type="ECO:0000259" key="2">
    <source>
        <dbReference type="Pfam" id="PF07969"/>
    </source>
</evidence>
<name>A0A2A2SD32_9SPHN</name>
<sequence>MRHLLAPAAALLLGAAEPPARYDLLIRNAVIYDGSGGAPYPGELGVRGDRIVCVRTCPAGQAASTVDARGQALSPGFVNMLSHARESLLHDGRAMSAVLQGVTLEVNSELSHAPLTPAMRAARESRQGLIKTPLEWSTLGGYLDRIERGGVSVNVASYIGAGSVREFVLGANDVDPTPDQLARMRALVRDGMREGALGLATMLIYVPERYAETPELVALAGEAGRCGGLFAAHIRNEGDALLEALDEMVAIGREARVPIHVHHLKQSLPRNWPKLGDAVRLIEAARASGLRVTADMYLYPASGTGANTMLPAWVQEGGIEATIERLRDPATRARAKAEMRDRGPEHVLFSGFKTDALRQYTGKRLSEVMRMRGDADWRDTVIDLIVADGSRVGTVFFIMSEDNVRRQTALPWMTFGSDSSAIAAEGLLLRDGAHPRTYGNFARLLGKYVRDERTMPLAEAVRKLTALPADTLHLRDRGRLRPGAYADLVIFNPATIRDNATFETPHRYATGVAHVWVNGVHVVRDGAHTGAKPGRSVRGPGWTGHPGGGACR</sequence>
<accession>A0A2A2SD32</accession>
<dbReference type="Gene3D" id="3.30.1490.130">
    <property type="entry name" value="D-aminoacylase. Domain 3"/>
    <property type="match status" value="1"/>
</dbReference>
<protein>
    <submittedName>
        <fullName evidence="3">Aminoacylase</fullName>
    </submittedName>
</protein>
<evidence type="ECO:0000313" key="3">
    <source>
        <dbReference type="EMBL" id="PAX07092.1"/>
    </source>
</evidence>
<reference evidence="4" key="1">
    <citation type="submission" date="2017-09" db="EMBL/GenBank/DDBJ databases">
        <authorList>
            <person name="Feng G."/>
            <person name="Zhu H."/>
        </authorList>
    </citation>
    <scope>NUCLEOTIDE SEQUENCE [LARGE SCALE GENOMIC DNA]</scope>
    <source>
        <strain evidence="4">1PNM-20</strain>
    </source>
</reference>
<dbReference type="Pfam" id="PF07969">
    <property type="entry name" value="Amidohydro_3"/>
    <property type="match status" value="1"/>
</dbReference>
<dbReference type="InterPro" id="IPR013108">
    <property type="entry name" value="Amidohydro_3"/>
</dbReference>
<dbReference type="GO" id="GO:0016811">
    <property type="term" value="F:hydrolase activity, acting on carbon-nitrogen (but not peptide) bonds, in linear amides"/>
    <property type="evidence" value="ECO:0007669"/>
    <property type="project" value="InterPro"/>
</dbReference>
<evidence type="ECO:0000256" key="1">
    <source>
        <dbReference type="SAM" id="MobiDB-lite"/>
    </source>
</evidence>
<dbReference type="SUPFAM" id="SSF51556">
    <property type="entry name" value="Metallo-dependent hydrolases"/>
    <property type="match status" value="1"/>
</dbReference>
<dbReference type="EMBL" id="NSLI01000004">
    <property type="protein sequence ID" value="PAX07092.1"/>
    <property type="molecule type" value="Genomic_DNA"/>
</dbReference>
<dbReference type="PANTHER" id="PTHR43135:SF3">
    <property type="entry name" value="ALPHA-D-RIBOSE 1-METHYLPHOSPHONATE 5-TRIPHOSPHATE DIPHOSPHATASE"/>
    <property type="match status" value="1"/>
</dbReference>
<dbReference type="RefSeq" id="WP_095998916.1">
    <property type="nucleotide sequence ID" value="NZ_NSLI01000004.1"/>
</dbReference>
<feature type="region of interest" description="Disordered" evidence="1">
    <location>
        <begin position="528"/>
        <end position="552"/>
    </location>
</feature>